<gene>
    <name evidence="2" type="ORF">I553_0704</name>
</gene>
<feature type="compositionally biased region" description="Basic residues" evidence="1">
    <location>
        <begin position="22"/>
        <end position="40"/>
    </location>
</feature>
<accession>X7YJF4</accession>
<reference evidence="2" key="1">
    <citation type="submission" date="2014-01" db="EMBL/GenBank/DDBJ databases">
        <authorList>
            <person name="Brown-Elliot B."/>
            <person name="Wallace R."/>
            <person name="Lenaerts A."/>
            <person name="Ordway D."/>
            <person name="DeGroote M.A."/>
            <person name="Parker T."/>
            <person name="Sizemore C."/>
            <person name="Tallon L.J."/>
            <person name="Sadzewicz L.K."/>
            <person name="Sengamalay N."/>
            <person name="Fraser C.M."/>
            <person name="Hine E."/>
            <person name="Shefchek K.A."/>
            <person name="Das S.P."/>
            <person name="Tettelin H."/>
        </authorList>
    </citation>
    <scope>NUCLEOTIDE SEQUENCE [LARGE SCALE GENOMIC DNA]</scope>
    <source>
        <strain evidence="2">4042</strain>
    </source>
</reference>
<dbReference type="AlphaFoldDB" id="X7YJF4"/>
<comment type="caution">
    <text evidence="2">The sequence shown here is derived from an EMBL/GenBank/DDBJ whole genome shotgun (WGS) entry which is preliminary data.</text>
</comment>
<feature type="region of interest" description="Disordered" evidence="1">
    <location>
        <begin position="1"/>
        <end position="40"/>
    </location>
</feature>
<evidence type="ECO:0000313" key="2">
    <source>
        <dbReference type="EMBL" id="EUA06658.1"/>
    </source>
</evidence>
<organism evidence="2">
    <name type="scientific">Mycobacterium xenopi 4042</name>
    <dbReference type="NCBI Taxonomy" id="1299334"/>
    <lineage>
        <taxon>Bacteria</taxon>
        <taxon>Bacillati</taxon>
        <taxon>Actinomycetota</taxon>
        <taxon>Actinomycetes</taxon>
        <taxon>Mycobacteriales</taxon>
        <taxon>Mycobacteriaceae</taxon>
        <taxon>Mycobacterium</taxon>
    </lineage>
</organism>
<evidence type="ECO:0000256" key="1">
    <source>
        <dbReference type="SAM" id="MobiDB-lite"/>
    </source>
</evidence>
<protein>
    <submittedName>
        <fullName evidence="2">Uncharacterized protein</fullName>
    </submittedName>
</protein>
<sequence length="40" mass="4799">MEGFAMARTDNDTWDLASSVGRPRRWSRPPARWRRRPTVR</sequence>
<dbReference type="EMBL" id="JAOB01000093">
    <property type="protein sequence ID" value="EUA06658.1"/>
    <property type="molecule type" value="Genomic_DNA"/>
</dbReference>
<name>X7YJF4_MYCXE</name>
<dbReference type="PATRIC" id="fig|1299334.3.peg.10283"/>
<proteinExistence type="predicted"/>